<evidence type="ECO:0000256" key="1">
    <source>
        <dbReference type="ARBA" id="ARBA00008467"/>
    </source>
</evidence>
<dbReference type="InterPro" id="IPR014030">
    <property type="entry name" value="Ketoacyl_synth_N"/>
</dbReference>
<accession>A0A3B1CFF0</accession>
<dbReference type="InterPro" id="IPR014031">
    <property type="entry name" value="Ketoacyl_synth_C"/>
</dbReference>
<dbReference type="GO" id="GO:0004315">
    <property type="term" value="F:3-oxoacyl-[acyl-carrier-protein] synthase activity"/>
    <property type="evidence" value="ECO:0007669"/>
    <property type="project" value="UniProtKB-EC"/>
</dbReference>
<organism evidence="4">
    <name type="scientific">hydrothermal vent metagenome</name>
    <dbReference type="NCBI Taxonomy" id="652676"/>
    <lineage>
        <taxon>unclassified sequences</taxon>
        <taxon>metagenomes</taxon>
        <taxon>ecological metagenomes</taxon>
    </lineage>
</organism>
<dbReference type="Gene3D" id="3.40.47.10">
    <property type="match status" value="1"/>
</dbReference>
<dbReference type="InterPro" id="IPR016039">
    <property type="entry name" value="Thiolase-like"/>
</dbReference>
<sequence>MSISIKGIGLVTALGDGKEENTSALKLGESAIEKNAGYEFPVALIPIDNLAETEPKAARLMGMALKQAMEEAGPWERDERVGIIVGTTTAGMDVAERYIKKYVSGQHEHLNHARFLTPYLLGYCTHLLSKEMGDNISVMTVSTACSSSANAISLAMDALMADDLDLVFAVGAEALTELTVNGFASLQLLSGQRSVPFSKSAKGINLGEAAAAIALRKGRGGYGNILGVGHSSDAYHLTAPLPDGKEFVAAMAKACEEAGVRKSDIDYVNAHGTGTALNDSAETRAFKTFFGEDRWPVITSTKSLTGHCLGAAGLVELSFTALGLHHRFFPMGAPVSEPIDPLVREPGNGEVMRIALSNSFGFGGNNTSILISSGDYE</sequence>
<evidence type="ECO:0000259" key="3">
    <source>
        <dbReference type="PROSITE" id="PS52004"/>
    </source>
</evidence>
<name>A0A3B1CFF0_9ZZZZ</name>
<dbReference type="InterPro" id="IPR020841">
    <property type="entry name" value="PKS_Beta-ketoAc_synthase_dom"/>
</dbReference>
<dbReference type="EMBL" id="UOGE01000066">
    <property type="protein sequence ID" value="VAX21390.1"/>
    <property type="molecule type" value="Genomic_DNA"/>
</dbReference>
<dbReference type="EC" id="2.3.1.179" evidence="4"/>
<feature type="domain" description="Ketosynthase family 3 (KS3)" evidence="3">
    <location>
        <begin position="1"/>
        <end position="373"/>
    </location>
</feature>
<dbReference type="CDD" id="cd00834">
    <property type="entry name" value="KAS_I_II"/>
    <property type="match status" value="1"/>
</dbReference>
<comment type="similarity">
    <text evidence="1">Belongs to the thiolase-like superfamily. Beta-ketoacyl-ACP synthases family.</text>
</comment>
<dbReference type="GO" id="GO:0005829">
    <property type="term" value="C:cytosol"/>
    <property type="evidence" value="ECO:0007669"/>
    <property type="project" value="TreeGrafter"/>
</dbReference>
<dbReference type="GO" id="GO:0006633">
    <property type="term" value="P:fatty acid biosynthetic process"/>
    <property type="evidence" value="ECO:0007669"/>
    <property type="project" value="TreeGrafter"/>
</dbReference>
<gene>
    <name evidence="4" type="ORF">MNBD_NITROSPINAE02-2082</name>
</gene>
<keyword evidence="2 4" id="KW-0808">Transferase</keyword>
<dbReference type="InterPro" id="IPR000794">
    <property type="entry name" value="Beta-ketoacyl_synthase"/>
</dbReference>
<proteinExistence type="inferred from homology"/>
<dbReference type="SUPFAM" id="SSF53901">
    <property type="entry name" value="Thiolase-like"/>
    <property type="match status" value="1"/>
</dbReference>
<reference evidence="4" key="1">
    <citation type="submission" date="2018-06" db="EMBL/GenBank/DDBJ databases">
        <authorList>
            <person name="Zhirakovskaya E."/>
        </authorList>
    </citation>
    <scope>NUCLEOTIDE SEQUENCE</scope>
</reference>
<dbReference type="PROSITE" id="PS52004">
    <property type="entry name" value="KS3_2"/>
    <property type="match status" value="1"/>
</dbReference>
<dbReference type="Pfam" id="PF00109">
    <property type="entry name" value="ketoacyl-synt"/>
    <property type="match status" value="1"/>
</dbReference>
<evidence type="ECO:0000313" key="4">
    <source>
        <dbReference type="EMBL" id="VAX21390.1"/>
    </source>
</evidence>
<dbReference type="PANTHER" id="PTHR11712">
    <property type="entry name" value="POLYKETIDE SYNTHASE-RELATED"/>
    <property type="match status" value="1"/>
</dbReference>
<evidence type="ECO:0000256" key="2">
    <source>
        <dbReference type="ARBA" id="ARBA00022679"/>
    </source>
</evidence>
<dbReference type="PANTHER" id="PTHR11712:SF336">
    <property type="entry name" value="3-OXOACYL-[ACYL-CARRIER-PROTEIN] SYNTHASE, MITOCHONDRIAL"/>
    <property type="match status" value="1"/>
</dbReference>
<dbReference type="SMART" id="SM00825">
    <property type="entry name" value="PKS_KS"/>
    <property type="match status" value="1"/>
</dbReference>
<dbReference type="Pfam" id="PF02801">
    <property type="entry name" value="Ketoacyl-synt_C"/>
    <property type="match status" value="1"/>
</dbReference>
<protein>
    <submittedName>
        <fullName evidence="4">3-oxoacyl-[acyl-carrier-protein] synthase, KASII</fullName>
        <ecNumber evidence="4">2.3.1.179</ecNumber>
    </submittedName>
</protein>
<keyword evidence="4" id="KW-0012">Acyltransferase</keyword>
<dbReference type="AlphaFoldDB" id="A0A3B1CFF0"/>